<gene>
    <name evidence="5" type="primary">SI</name>
    <name evidence="5" type="ORF">L345_16042</name>
</gene>
<name>V8N8I2_OPHHA</name>
<evidence type="ECO:0000313" key="5">
    <source>
        <dbReference type="EMBL" id="ETE58236.1"/>
    </source>
</evidence>
<sequence>MGKKKFTGLEISLITFFLLLLIITIALIVLLATGYSGLKAFSPTCPVIPLPERIDCIPDQVATKDLCVLRGCCWDPQNETHV</sequence>
<evidence type="ECO:0000256" key="2">
    <source>
        <dbReference type="PROSITE-ProRule" id="PRU00779"/>
    </source>
</evidence>
<evidence type="ECO:0000259" key="4">
    <source>
        <dbReference type="PROSITE" id="PS51448"/>
    </source>
</evidence>
<dbReference type="OrthoDB" id="5839090at2759"/>
<keyword evidence="6" id="KW-1185">Reference proteome</keyword>
<accession>V8N8I2</accession>
<comment type="caution">
    <text evidence="5">The sequence shown here is derived from an EMBL/GenBank/DDBJ whole genome shotgun (WGS) entry which is preliminary data.</text>
</comment>
<dbReference type="PROSITE" id="PS51448">
    <property type="entry name" value="P_TREFOIL_2"/>
    <property type="match status" value="1"/>
</dbReference>
<proteinExistence type="predicted"/>
<evidence type="ECO:0000256" key="1">
    <source>
        <dbReference type="ARBA" id="ARBA00023157"/>
    </source>
</evidence>
<protein>
    <submittedName>
        <fullName evidence="5">Sucrase-isomaltase, intestinal</fullName>
    </submittedName>
</protein>
<dbReference type="CDD" id="cd00111">
    <property type="entry name" value="Trefoil"/>
    <property type="match status" value="1"/>
</dbReference>
<keyword evidence="3" id="KW-0472">Membrane</keyword>
<feature type="non-terminal residue" evidence="5">
    <location>
        <position position="82"/>
    </location>
</feature>
<keyword evidence="3" id="KW-1133">Transmembrane helix</keyword>
<evidence type="ECO:0000313" key="6">
    <source>
        <dbReference type="Proteomes" id="UP000018936"/>
    </source>
</evidence>
<dbReference type="PROSITE" id="PS00025">
    <property type="entry name" value="P_TREFOIL_1"/>
    <property type="match status" value="1"/>
</dbReference>
<evidence type="ECO:0000256" key="3">
    <source>
        <dbReference type="SAM" id="Phobius"/>
    </source>
</evidence>
<reference evidence="5 6" key="1">
    <citation type="journal article" date="2013" name="Proc. Natl. Acad. Sci. U.S.A.">
        <title>The king cobra genome reveals dynamic gene evolution and adaptation in the snake venom system.</title>
        <authorList>
            <person name="Vonk F.J."/>
            <person name="Casewell N.R."/>
            <person name="Henkel C.V."/>
            <person name="Heimberg A.M."/>
            <person name="Jansen H.J."/>
            <person name="McCleary R.J."/>
            <person name="Kerkkamp H.M."/>
            <person name="Vos R.A."/>
            <person name="Guerreiro I."/>
            <person name="Calvete J.J."/>
            <person name="Wuster W."/>
            <person name="Woods A.E."/>
            <person name="Logan J.M."/>
            <person name="Harrison R.A."/>
            <person name="Castoe T.A."/>
            <person name="de Koning A.P."/>
            <person name="Pollock D.D."/>
            <person name="Yandell M."/>
            <person name="Calderon D."/>
            <person name="Renjifo C."/>
            <person name="Currier R.B."/>
            <person name="Salgado D."/>
            <person name="Pla D."/>
            <person name="Sanz L."/>
            <person name="Hyder A.S."/>
            <person name="Ribeiro J.M."/>
            <person name="Arntzen J.W."/>
            <person name="van den Thillart G.E."/>
            <person name="Boetzer M."/>
            <person name="Pirovano W."/>
            <person name="Dirks R.P."/>
            <person name="Spaink H.P."/>
            <person name="Duboule D."/>
            <person name="McGlinn E."/>
            <person name="Kini R.M."/>
            <person name="Richardson M.K."/>
        </authorList>
    </citation>
    <scope>NUCLEOTIDE SEQUENCE</scope>
    <source>
        <tissue evidence="5">Blood</tissue>
    </source>
</reference>
<dbReference type="EMBL" id="AZIM01006996">
    <property type="protein sequence ID" value="ETE58236.1"/>
    <property type="molecule type" value="Genomic_DNA"/>
</dbReference>
<keyword evidence="1" id="KW-1015">Disulfide bond</keyword>
<feature type="transmembrane region" description="Helical" evidence="3">
    <location>
        <begin position="12"/>
        <end position="35"/>
    </location>
</feature>
<feature type="domain" description="P-type" evidence="4">
    <location>
        <begin position="43"/>
        <end position="82"/>
    </location>
</feature>
<dbReference type="SUPFAM" id="SSF57492">
    <property type="entry name" value="Trefoil"/>
    <property type="match status" value="1"/>
</dbReference>
<dbReference type="Proteomes" id="UP000018936">
    <property type="component" value="Unassembled WGS sequence"/>
</dbReference>
<dbReference type="AlphaFoldDB" id="V8N8I2"/>
<comment type="caution">
    <text evidence="2">Lacks conserved residue(s) required for the propagation of feature annotation.</text>
</comment>
<organism evidence="5 6">
    <name type="scientific">Ophiophagus hannah</name>
    <name type="common">King cobra</name>
    <name type="synonym">Naja hannah</name>
    <dbReference type="NCBI Taxonomy" id="8665"/>
    <lineage>
        <taxon>Eukaryota</taxon>
        <taxon>Metazoa</taxon>
        <taxon>Chordata</taxon>
        <taxon>Craniata</taxon>
        <taxon>Vertebrata</taxon>
        <taxon>Euteleostomi</taxon>
        <taxon>Lepidosauria</taxon>
        <taxon>Squamata</taxon>
        <taxon>Bifurcata</taxon>
        <taxon>Unidentata</taxon>
        <taxon>Episquamata</taxon>
        <taxon>Toxicofera</taxon>
        <taxon>Serpentes</taxon>
        <taxon>Colubroidea</taxon>
        <taxon>Elapidae</taxon>
        <taxon>Elapinae</taxon>
        <taxon>Ophiophagus</taxon>
    </lineage>
</organism>
<dbReference type="Pfam" id="PF00088">
    <property type="entry name" value="Trefoil"/>
    <property type="match status" value="1"/>
</dbReference>
<dbReference type="InterPro" id="IPR044913">
    <property type="entry name" value="P_trefoil_dom_sf"/>
</dbReference>
<dbReference type="Gene3D" id="4.10.110.10">
    <property type="entry name" value="Spasmolytic Protein, domain 1"/>
    <property type="match status" value="1"/>
</dbReference>
<dbReference type="SMART" id="SM00018">
    <property type="entry name" value="PD"/>
    <property type="match status" value="1"/>
</dbReference>
<dbReference type="InterPro" id="IPR000519">
    <property type="entry name" value="P_trefoil_dom"/>
</dbReference>
<keyword evidence="3" id="KW-0812">Transmembrane</keyword>
<dbReference type="InterPro" id="IPR017957">
    <property type="entry name" value="P_trefoil_CS"/>
</dbReference>